<proteinExistence type="inferred from homology"/>
<comment type="subunit">
    <text evidence="2 10">Homodimer.</text>
</comment>
<evidence type="ECO:0000256" key="1">
    <source>
        <dbReference type="ARBA" id="ARBA00008023"/>
    </source>
</evidence>
<comment type="caution">
    <text evidence="10">Lacks conserved residue(s) required for the propagation of feature annotation.</text>
</comment>
<dbReference type="PANTHER" id="PTHR11067:SF9">
    <property type="entry name" value="INOSINE TRIPHOSPHATE PYROPHOSPHATASE"/>
    <property type="match status" value="1"/>
</dbReference>
<dbReference type="Proteomes" id="UP000033428">
    <property type="component" value="Unassembled WGS sequence"/>
</dbReference>
<feature type="binding site" evidence="10">
    <location>
        <position position="177"/>
    </location>
    <ligand>
        <name>substrate</name>
    </ligand>
</feature>
<dbReference type="AlphaFoldDB" id="A0A0F0CUA6"/>
<dbReference type="FunFam" id="3.90.950.10:FF:000001">
    <property type="entry name" value="dITP/XTP pyrophosphatase"/>
    <property type="match status" value="1"/>
</dbReference>
<dbReference type="InterPro" id="IPR002637">
    <property type="entry name" value="RdgB/HAM1"/>
</dbReference>
<dbReference type="NCBIfam" id="TIGR00042">
    <property type="entry name" value="RdgB/HAM1 family non-canonical purine NTP pyrophosphatase"/>
    <property type="match status" value="1"/>
</dbReference>
<evidence type="ECO:0000313" key="13">
    <source>
        <dbReference type="Proteomes" id="UP000033428"/>
    </source>
</evidence>
<evidence type="ECO:0000256" key="6">
    <source>
        <dbReference type="ARBA" id="ARBA00022842"/>
    </source>
</evidence>
<feature type="active site" description="Proton acceptor" evidence="10">
    <location>
        <position position="71"/>
    </location>
</feature>
<sequence>MNILVATGNENKRKEIESILQDIKDIVIMKYTDLKIPPPKIIEDGKTFRENAIKKSVTVSKFFSGLVIADDSGLEVDALLGKPGVRSARFARINATDEENNKKLLNLMGKIETNKRSARFVCYLALSKNGKLLETSQGEIDGSILTAPKGQKGFGYDPLFVPNGYEKTFAEMGTALKNKISHRSQALKNIKPLIFKYI</sequence>
<organism evidence="12 13">
    <name type="scientific">Candidatus Omnitrophus magneticus</name>
    <dbReference type="NCBI Taxonomy" id="1609969"/>
    <lineage>
        <taxon>Bacteria</taxon>
        <taxon>Pseudomonadati</taxon>
        <taxon>Candidatus Omnitrophota</taxon>
        <taxon>Candidatus Omnitrophus</taxon>
    </lineage>
</organism>
<evidence type="ECO:0000256" key="5">
    <source>
        <dbReference type="ARBA" id="ARBA00022801"/>
    </source>
</evidence>
<evidence type="ECO:0000256" key="7">
    <source>
        <dbReference type="ARBA" id="ARBA00023080"/>
    </source>
</evidence>
<evidence type="ECO:0000256" key="10">
    <source>
        <dbReference type="HAMAP-Rule" id="MF_01405"/>
    </source>
</evidence>
<feature type="binding site" evidence="10">
    <location>
        <position position="71"/>
    </location>
    <ligand>
        <name>Mg(2+)</name>
        <dbReference type="ChEBI" id="CHEBI:18420"/>
    </ligand>
</feature>
<dbReference type="GO" id="GO:0035870">
    <property type="term" value="F:dITP diphosphatase activity"/>
    <property type="evidence" value="ECO:0007669"/>
    <property type="project" value="UniProtKB-UniRule"/>
</dbReference>
<dbReference type="GO" id="GO:0017111">
    <property type="term" value="F:ribonucleoside triphosphate phosphatase activity"/>
    <property type="evidence" value="ECO:0007669"/>
    <property type="project" value="InterPro"/>
</dbReference>
<comment type="catalytic activity">
    <reaction evidence="10">
        <text>ITP + H2O = IMP + diphosphate + H(+)</text>
        <dbReference type="Rhea" id="RHEA:29399"/>
        <dbReference type="ChEBI" id="CHEBI:15377"/>
        <dbReference type="ChEBI" id="CHEBI:15378"/>
        <dbReference type="ChEBI" id="CHEBI:33019"/>
        <dbReference type="ChEBI" id="CHEBI:58053"/>
        <dbReference type="ChEBI" id="CHEBI:61402"/>
        <dbReference type="EC" id="3.6.1.66"/>
    </reaction>
</comment>
<evidence type="ECO:0000256" key="8">
    <source>
        <dbReference type="ARBA" id="ARBA00051875"/>
    </source>
</evidence>
<protein>
    <recommendedName>
        <fullName evidence="10">dITP/XTP pyrophosphatase</fullName>
        <ecNumber evidence="10">3.6.1.66</ecNumber>
    </recommendedName>
    <alternativeName>
        <fullName evidence="10">Non-canonical purine NTP pyrophosphatase</fullName>
    </alternativeName>
    <alternativeName>
        <fullName evidence="10">Non-standard purine NTP pyrophosphatase</fullName>
    </alternativeName>
    <alternativeName>
        <fullName evidence="10">Nucleoside-triphosphate diphosphatase</fullName>
    </alternativeName>
    <alternativeName>
        <fullName evidence="10">Nucleoside-triphosphate pyrophosphatase</fullName>
        <shortName evidence="10">NTPase</shortName>
    </alternativeName>
</protein>
<keyword evidence="3 10" id="KW-0479">Metal-binding</keyword>
<dbReference type="PANTHER" id="PTHR11067">
    <property type="entry name" value="INOSINE TRIPHOSPHATE PYROPHOSPHATASE/HAM1 PROTEIN"/>
    <property type="match status" value="1"/>
</dbReference>
<keyword evidence="6 10" id="KW-0460">Magnesium</keyword>
<keyword evidence="13" id="KW-1185">Reference proteome</keyword>
<keyword evidence="7 10" id="KW-0546">Nucleotide metabolism</keyword>
<dbReference type="Pfam" id="PF01725">
    <property type="entry name" value="Ham1p_like"/>
    <property type="match status" value="1"/>
</dbReference>
<dbReference type="PATRIC" id="fig|1609969.3.peg.1087"/>
<dbReference type="GO" id="GO:0009117">
    <property type="term" value="P:nucleotide metabolic process"/>
    <property type="evidence" value="ECO:0007669"/>
    <property type="project" value="UniProtKB-KW"/>
</dbReference>
<feature type="binding site" evidence="10">
    <location>
        <begin position="7"/>
        <end position="12"/>
    </location>
    <ligand>
        <name>substrate</name>
    </ligand>
</feature>
<dbReference type="CDD" id="cd00515">
    <property type="entry name" value="HAM1"/>
    <property type="match status" value="1"/>
</dbReference>
<evidence type="ECO:0000313" key="12">
    <source>
        <dbReference type="EMBL" id="KJJ85121.1"/>
    </source>
</evidence>
<comment type="caution">
    <text evidence="12">The sequence shown here is derived from an EMBL/GenBank/DDBJ whole genome shotgun (WGS) entry which is preliminary data.</text>
</comment>
<dbReference type="GO" id="GO:0009146">
    <property type="term" value="P:purine nucleoside triphosphate catabolic process"/>
    <property type="evidence" value="ECO:0007669"/>
    <property type="project" value="UniProtKB-UniRule"/>
</dbReference>
<dbReference type="GO" id="GO:0036222">
    <property type="term" value="F:XTP diphosphatase activity"/>
    <property type="evidence" value="ECO:0007669"/>
    <property type="project" value="UniProtKB-UniRule"/>
</dbReference>
<dbReference type="EMBL" id="JYNY01000221">
    <property type="protein sequence ID" value="KJJ85121.1"/>
    <property type="molecule type" value="Genomic_DNA"/>
</dbReference>
<evidence type="ECO:0000256" key="2">
    <source>
        <dbReference type="ARBA" id="ARBA00011738"/>
    </source>
</evidence>
<dbReference type="Gene3D" id="3.90.950.10">
    <property type="match status" value="1"/>
</dbReference>
<comment type="catalytic activity">
    <reaction evidence="8 10">
        <text>dITP + H2O = dIMP + diphosphate + H(+)</text>
        <dbReference type="Rhea" id="RHEA:28342"/>
        <dbReference type="ChEBI" id="CHEBI:15377"/>
        <dbReference type="ChEBI" id="CHEBI:15378"/>
        <dbReference type="ChEBI" id="CHEBI:33019"/>
        <dbReference type="ChEBI" id="CHEBI:61194"/>
        <dbReference type="ChEBI" id="CHEBI:61382"/>
        <dbReference type="EC" id="3.6.1.66"/>
    </reaction>
</comment>
<keyword evidence="4 10" id="KW-0547">Nucleotide-binding</keyword>
<feature type="binding site" evidence="10">
    <location>
        <begin position="154"/>
        <end position="157"/>
    </location>
    <ligand>
        <name>substrate</name>
    </ligand>
</feature>
<dbReference type="InterPro" id="IPR020922">
    <property type="entry name" value="dITP/XTP_pyrophosphatase"/>
</dbReference>
<keyword evidence="5 10" id="KW-0378">Hydrolase</keyword>
<reference evidence="12 13" key="1">
    <citation type="submission" date="2015-02" db="EMBL/GenBank/DDBJ databases">
        <title>Single-cell genomics of uncultivated deep-branching MTB reveals a conserved set of magnetosome genes.</title>
        <authorList>
            <person name="Kolinko S."/>
            <person name="Richter M."/>
            <person name="Glockner F.O."/>
            <person name="Brachmann A."/>
            <person name="Schuler D."/>
        </authorList>
    </citation>
    <scope>NUCLEOTIDE SEQUENCE [LARGE SCALE GENOMIC DNA]</scope>
    <source>
        <strain evidence="12">SKK-01</strain>
    </source>
</reference>
<evidence type="ECO:0000256" key="9">
    <source>
        <dbReference type="ARBA" id="ARBA00052017"/>
    </source>
</evidence>
<evidence type="ECO:0000256" key="3">
    <source>
        <dbReference type="ARBA" id="ARBA00022723"/>
    </source>
</evidence>
<accession>A0A0F0CUA6</accession>
<comment type="similarity">
    <text evidence="1 10 11">Belongs to the HAM1 NTPase family.</text>
</comment>
<evidence type="ECO:0000256" key="4">
    <source>
        <dbReference type="ARBA" id="ARBA00022741"/>
    </source>
</evidence>
<comment type="catalytic activity">
    <reaction evidence="9 10">
        <text>XTP + H2O = XMP + diphosphate + H(+)</text>
        <dbReference type="Rhea" id="RHEA:28610"/>
        <dbReference type="ChEBI" id="CHEBI:15377"/>
        <dbReference type="ChEBI" id="CHEBI:15378"/>
        <dbReference type="ChEBI" id="CHEBI:33019"/>
        <dbReference type="ChEBI" id="CHEBI:57464"/>
        <dbReference type="ChEBI" id="CHEBI:61314"/>
        <dbReference type="EC" id="3.6.1.66"/>
    </reaction>
</comment>
<dbReference type="EC" id="3.6.1.66" evidence="10"/>
<feature type="binding site" evidence="10">
    <location>
        <begin position="182"/>
        <end position="183"/>
    </location>
    <ligand>
        <name>substrate</name>
    </ligand>
</feature>
<dbReference type="GO" id="GO:0036220">
    <property type="term" value="F:ITP diphosphatase activity"/>
    <property type="evidence" value="ECO:0007669"/>
    <property type="project" value="UniProtKB-UniRule"/>
</dbReference>
<name>A0A0F0CUA6_9BACT</name>
<dbReference type="HAMAP" id="MF_01405">
    <property type="entry name" value="Non_canon_purine_NTPase"/>
    <property type="match status" value="1"/>
</dbReference>
<gene>
    <name evidence="12" type="ORF">OMAG_001013</name>
</gene>
<comment type="cofactor">
    <cofactor evidence="10">
        <name>Mg(2+)</name>
        <dbReference type="ChEBI" id="CHEBI:18420"/>
    </cofactor>
    <text evidence="10">Binds 1 Mg(2+) ion per subunit.</text>
</comment>
<feature type="binding site" evidence="10">
    <location>
        <position position="72"/>
    </location>
    <ligand>
        <name>substrate</name>
    </ligand>
</feature>
<dbReference type="GO" id="GO:0046872">
    <property type="term" value="F:metal ion binding"/>
    <property type="evidence" value="ECO:0007669"/>
    <property type="project" value="UniProtKB-KW"/>
</dbReference>
<dbReference type="GO" id="GO:0005829">
    <property type="term" value="C:cytosol"/>
    <property type="evidence" value="ECO:0007669"/>
    <property type="project" value="TreeGrafter"/>
</dbReference>
<evidence type="ECO:0000256" key="11">
    <source>
        <dbReference type="RuleBase" id="RU003781"/>
    </source>
</evidence>
<dbReference type="InterPro" id="IPR029001">
    <property type="entry name" value="ITPase-like_fam"/>
</dbReference>
<dbReference type="GO" id="GO:0000166">
    <property type="term" value="F:nucleotide binding"/>
    <property type="evidence" value="ECO:0007669"/>
    <property type="project" value="UniProtKB-KW"/>
</dbReference>
<comment type="function">
    <text evidence="10">Pyrophosphatase that catalyzes the hydrolysis of nucleoside triphosphates to their monophosphate derivatives, with a high preference for the non-canonical purine nucleotides XTP (xanthosine triphosphate), dITP (deoxyinosine triphosphate) and ITP. Seems to function as a house-cleaning enzyme that removes non-canonical purine nucleotides from the nucleotide pool, thus preventing their incorporation into DNA/RNA and avoiding chromosomal lesions.</text>
</comment>
<dbReference type="SUPFAM" id="SSF52972">
    <property type="entry name" value="ITPase-like"/>
    <property type="match status" value="1"/>
</dbReference>